<protein>
    <recommendedName>
        <fullName evidence="4">Transposase (Putative), gypsy type</fullName>
    </recommendedName>
</protein>
<reference evidence="2" key="1">
    <citation type="journal article" date="2022" name="Int. J. Mol. Sci.">
        <title>Draft Genome of Tanacetum Coccineum: Genomic Comparison of Closely Related Tanacetum-Family Plants.</title>
        <authorList>
            <person name="Yamashiro T."/>
            <person name="Shiraishi A."/>
            <person name="Nakayama K."/>
            <person name="Satake H."/>
        </authorList>
    </citation>
    <scope>NUCLEOTIDE SEQUENCE</scope>
</reference>
<evidence type="ECO:0000313" key="3">
    <source>
        <dbReference type="Proteomes" id="UP001151760"/>
    </source>
</evidence>
<organism evidence="2 3">
    <name type="scientific">Tanacetum coccineum</name>
    <dbReference type="NCBI Taxonomy" id="301880"/>
    <lineage>
        <taxon>Eukaryota</taxon>
        <taxon>Viridiplantae</taxon>
        <taxon>Streptophyta</taxon>
        <taxon>Embryophyta</taxon>
        <taxon>Tracheophyta</taxon>
        <taxon>Spermatophyta</taxon>
        <taxon>Magnoliopsida</taxon>
        <taxon>eudicotyledons</taxon>
        <taxon>Gunneridae</taxon>
        <taxon>Pentapetalae</taxon>
        <taxon>asterids</taxon>
        <taxon>campanulids</taxon>
        <taxon>Asterales</taxon>
        <taxon>Asteraceae</taxon>
        <taxon>Asteroideae</taxon>
        <taxon>Anthemideae</taxon>
        <taxon>Anthemidinae</taxon>
        <taxon>Tanacetum</taxon>
    </lineage>
</organism>
<dbReference type="EMBL" id="BQNB010008970">
    <property type="protein sequence ID" value="GJS56930.1"/>
    <property type="molecule type" value="Genomic_DNA"/>
</dbReference>
<feature type="region of interest" description="Disordered" evidence="1">
    <location>
        <begin position="259"/>
        <end position="281"/>
    </location>
</feature>
<evidence type="ECO:0000313" key="2">
    <source>
        <dbReference type="EMBL" id="GJS56930.1"/>
    </source>
</evidence>
<keyword evidence="3" id="KW-1185">Reference proteome</keyword>
<name>A0ABQ4WVW5_9ASTR</name>
<evidence type="ECO:0000256" key="1">
    <source>
        <dbReference type="SAM" id="MobiDB-lite"/>
    </source>
</evidence>
<evidence type="ECO:0008006" key="4">
    <source>
        <dbReference type="Google" id="ProtNLM"/>
    </source>
</evidence>
<dbReference type="Proteomes" id="UP001151760">
    <property type="component" value="Unassembled WGS sequence"/>
</dbReference>
<proteinExistence type="predicted"/>
<gene>
    <name evidence="2" type="ORF">Tco_0651714</name>
</gene>
<accession>A0ABQ4WVW5</accession>
<reference evidence="2" key="2">
    <citation type="submission" date="2022-01" db="EMBL/GenBank/DDBJ databases">
        <authorList>
            <person name="Yamashiro T."/>
            <person name="Shiraishi A."/>
            <person name="Satake H."/>
            <person name="Nakayama K."/>
        </authorList>
    </citation>
    <scope>NUCLEOTIDE SEQUENCE</scope>
</reference>
<comment type="caution">
    <text evidence="2">The sequence shown here is derived from an EMBL/GenBank/DDBJ whole genome shotgun (WGS) entry which is preliminary data.</text>
</comment>
<sequence length="435" mass="47218">MSFSKRSENAQVCYTKPLNSLKNWNDHFFWVDASILPLVIPWHINKTLKKDPPSLPTEYNTDVCDYLATNHAPFKKFQEPFLCFLGLSRYYTLDEEMDLFAFIQHADPTKVRIGEREVREGEVPLLELTRGRVISLAGVNDQGGADVQGAGDDNVNQGSDDVAAADHAEQSGPVVQIREIDIEVDTETQALVADKSKKVRKRKTVDGASGSGHSLQEVKVRTCTTGKSLAALQDLLDKSTLATEIGVTAAATVPFVTSSVTPTPEHEGGGHADSVSTTNLRTKRPAERFLISSDTPHDSSANVADDKVFLVVRSIVPDPVVQTTTIATTVVAGTSILFPRGGNEPARASIFGDFTSAGTVGPDVAGPSQPADTDPTTDSFYVSMDMDSETLHQTCVPKWDVFNESALDESNVCRSLVDQLAPPVFFSQLRAIEYD</sequence>